<dbReference type="Gene3D" id="2.170.130.10">
    <property type="entry name" value="TonB-dependent receptor, plug domain"/>
    <property type="match status" value="1"/>
</dbReference>
<comment type="subcellular location">
    <subcellularLocation>
        <location evidence="1 7">Cell outer membrane</location>
        <topology evidence="1 7">Multi-pass membrane protein</topology>
    </subcellularLocation>
</comment>
<feature type="domain" description="TonB-dependent receptor plug" evidence="8">
    <location>
        <begin position="107"/>
        <end position="234"/>
    </location>
</feature>
<dbReference type="Pfam" id="PF07715">
    <property type="entry name" value="Plug"/>
    <property type="match status" value="1"/>
</dbReference>
<keyword evidence="10" id="KW-1185">Reference proteome</keyword>
<dbReference type="InterPro" id="IPR023997">
    <property type="entry name" value="TonB-dep_OMP_SusC/RagA_CS"/>
</dbReference>
<keyword evidence="3 7" id="KW-1134">Transmembrane beta strand</keyword>
<dbReference type="EMBL" id="BKAU01000004">
    <property type="protein sequence ID" value="GEP97157.1"/>
    <property type="molecule type" value="Genomic_DNA"/>
</dbReference>
<reference evidence="9 10" key="1">
    <citation type="submission" date="2019-07" db="EMBL/GenBank/DDBJ databases">
        <title>Whole genome shotgun sequence of Chitinophaga cymbidii NBRC 109752.</title>
        <authorList>
            <person name="Hosoyama A."/>
            <person name="Uohara A."/>
            <person name="Ohji S."/>
            <person name="Ichikawa N."/>
        </authorList>
    </citation>
    <scope>NUCLEOTIDE SEQUENCE [LARGE SCALE GENOMIC DNA]</scope>
    <source>
        <strain evidence="9 10">NBRC 109752</strain>
    </source>
</reference>
<dbReference type="InterPro" id="IPR012910">
    <property type="entry name" value="Plug_dom"/>
</dbReference>
<evidence type="ECO:0000256" key="3">
    <source>
        <dbReference type="ARBA" id="ARBA00022452"/>
    </source>
</evidence>
<evidence type="ECO:0000256" key="7">
    <source>
        <dbReference type="PROSITE-ProRule" id="PRU01360"/>
    </source>
</evidence>
<dbReference type="SUPFAM" id="SSF49464">
    <property type="entry name" value="Carboxypeptidase regulatory domain-like"/>
    <property type="match status" value="1"/>
</dbReference>
<dbReference type="InterPro" id="IPR023996">
    <property type="entry name" value="TonB-dep_OMP_SusC/RagA"/>
</dbReference>
<dbReference type="Proteomes" id="UP000321436">
    <property type="component" value="Unassembled WGS sequence"/>
</dbReference>
<dbReference type="InterPro" id="IPR036942">
    <property type="entry name" value="Beta-barrel_TonB_sf"/>
</dbReference>
<dbReference type="PROSITE" id="PS52016">
    <property type="entry name" value="TONB_DEPENDENT_REC_3"/>
    <property type="match status" value="1"/>
</dbReference>
<sequence>MFLVLLSMQGIAQEQKITGTVKDKSGTGLPGVTVVEKGTTSGTVTDADGRFSMTLKGTSRILTFSFIGFNSQDVNVEGKTAVLVVLEDNQKMLQDVVVIGYQEVSRRKNTAAVSTVKGETIANLPAASVDMMLQGRVSGVNVQNFSGEPGIRNSLVVRGNTSVLRGYDEARALSSPLYVIDGIITTTNDIGAMEGNGTGTNVIAGLNPNDIESIDILKDASASAIYGSRGSNGVIIIKTRRAKTGKPEFNFSTYMGIAQKPKLVETVIGAEERRMKRDVMELYNQYIDNESLPMMLTDSLNPAFNNATDWQGMFYKTGILNNYDLSVAGATDAINYRLSLGHYKEDGIVKNTGFKRYSILGTVGATITPWLRNQTRFRYSRTDRPRSVNERTGSFFAFSTYTMPSSFYALTDESREYLLGNSNRVDKNIDNDLQFSTSFTADILKNLHFNGTVNYQNKTSNRDYYQPSVVRDNGQGFASSFSSKSEYITAYATLDYSAKIGEHDINVIAGQNIEYTQYRSNYGDADLIPNDYVWRVIVANKNYSYTESKIQETGLQTLFARLNYSFKDRYLLSAVFNADASSKFGKDNRWGFFPSVSAGWIVSDEPFMQGTMGWMNFLKVRGSFGVTGNQPEGNYLGYNNYLVNNASFAGADGNWGSDLSTSYNGTPVITPNYFNGIAQRNLSWEESRQGNIGIDMGLFKDRVRLTADLYNRQTTKGFFNYLLPNASGYTQAQTNAIGLRNSGLEVTLNTRNLSERSPLQWSTDWTFAYNENVITALPNGGRSIVFNYNTGVYGLDYLLSVGLPVNQYYVFEFNGIYSRPEDVPYNLLTGQPMKNFVGWEYHAGDPILIDQDGNFDLKEPMDQIIGGDPNPKFYGGILNTFTWKGISLSFFLNYTFGRDIMNSYMNRRLEYLFEATGNDGERQLMQRAMMDITKLNYWKKPGDIADLPTFSIVNGQRSPYRFLDKSTMYIEDGSYLRVKNVTVGYNFSPDVLRRIKLSRLRFYGMIDNLYTFQRSSIPDAEAVNAYGVYTGDGYPIPMKFTLGLDLSF</sequence>
<comment type="similarity">
    <text evidence="7">Belongs to the TonB-dependent receptor family.</text>
</comment>
<dbReference type="InterPro" id="IPR008969">
    <property type="entry name" value="CarboxyPept-like_regulatory"/>
</dbReference>
<evidence type="ECO:0000313" key="9">
    <source>
        <dbReference type="EMBL" id="GEP97157.1"/>
    </source>
</evidence>
<evidence type="ECO:0000256" key="2">
    <source>
        <dbReference type="ARBA" id="ARBA00022448"/>
    </source>
</evidence>
<gene>
    <name evidence="9" type="ORF">CCY01nite_34170</name>
</gene>
<evidence type="ECO:0000256" key="4">
    <source>
        <dbReference type="ARBA" id="ARBA00022692"/>
    </source>
</evidence>
<dbReference type="Pfam" id="PF13715">
    <property type="entry name" value="CarbopepD_reg_2"/>
    <property type="match status" value="1"/>
</dbReference>
<comment type="caution">
    <text evidence="9">The sequence shown here is derived from an EMBL/GenBank/DDBJ whole genome shotgun (WGS) entry which is preliminary data.</text>
</comment>
<dbReference type="InterPro" id="IPR037066">
    <property type="entry name" value="Plug_dom_sf"/>
</dbReference>
<dbReference type="NCBIfam" id="TIGR04056">
    <property type="entry name" value="OMP_RagA_SusC"/>
    <property type="match status" value="1"/>
</dbReference>
<keyword evidence="5 7" id="KW-0472">Membrane</keyword>
<organism evidence="9 10">
    <name type="scientific">Chitinophaga cymbidii</name>
    <dbReference type="NCBI Taxonomy" id="1096750"/>
    <lineage>
        <taxon>Bacteria</taxon>
        <taxon>Pseudomonadati</taxon>
        <taxon>Bacteroidota</taxon>
        <taxon>Chitinophagia</taxon>
        <taxon>Chitinophagales</taxon>
        <taxon>Chitinophagaceae</taxon>
        <taxon>Chitinophaga</taxon>
    </lineage>
</organism>
<dbReference type="InterPro" id="IPR039426">
    <property type="entry name" value="TonB-dep_rcpt-like"/>
</dbReference>
<evidence type="ECO:0000256" key="5">
    <source>
        <dbReference type="ARBA" id="ARBA00023136"/>
    </source>
</evidence>
<keyword evidence="6 7" id="KW-0998">Cell outer membrane</keyword>
<dbReference type="NCBIfam" id="TIGR04057">
    <property type="entry name" value="SusC_RagA_signa"/>
    <property type="match status" value="1"/>
</dbReference>
<evidence type="ECO:0000256" key="6">
    <source>
        <dbReference type="ARBA" id="ARBA00023237"/>
    </source>
</evidence>
<protein>
    <submittedName>
        <fullName evidence="9">SusC/RagA family TonB-linked outer membrane protein</fullName>
    </submittedName>
</protein>
<name>A0A512RN80_9BACT</name>
<evidence type="ECO:0000256" key="1">
    <source>
        <dbReference type="ARBA" id="ARBA00004571"/>
    </source>
</evidence>
<evidence type="ECO:0000259" key="8">
    <source>
        <dbReference type="Pfam" id="PF07715"/>
    </source>
</evidence>
<dbReference type="Gene3D" id="2.60.40.1120">
    <property type="entry name" value="Carboxypeptidase-like, regulatory domain"/>
    <property type="match status" value="1"/>
</dbReference>
<accession>A0A512RN80</accession>
<keyword evidence="2 7" id="KW-0813">Transport</keyword>
<keyword evidence="4 7" id="KW-0812">Transmembrane</keyword>
<dbReference type="Gene3D" id="2.40.170.20">
    <property type="entry name" value="TonB-dependent receptor, beta-barrel domain"/>
    <property type="match status" value="1"/>
</dbReference>
<evidence type="ECO:0000313" key="10">
    <source>
        <dbReference type="Proteomes" id="UP000321436"/>
    </source>
</evidence>
<dbReference type="SUPFAM" id="SSF56935">
    <property type="entry name" value="Porins"/>
    <property type="match status" value="1"/>
</dbReference>
<dbReference type="AlphaFoldDB" id="A0A512RN80"/>
<dbReference type="GO" id="GO:0009279">
    <property type="term" value="C:cell outer membrane"/>
    <property type="evidence" value="ECO:0007669"/>
    <property type="project" value="UniProtKB-SubCell"/>
</dbReference>
<proteinExistence type="inferred from homology"/>